<dbReference type="InterPro" id="IPR039143">
    <property type="entry name" value="GNPNAT1-like"/>
</dbReference>
<sequence length="158" mass="17667">MTAAADGKPAGQANILVRDLEASDYNKGYLQLLSQLTKVGDYDEATFKARFDEMSKRSDTYKVVVIEDLDKRQIIATATLVVELKFIRGCAKCGHVEDVVVDSTYRGLRLGLRVIEALMAAAQELGCYKVILDCSEENVPFYEKCGLTRKEVQMVKYL</sequence>
<evidence type="ECO:0000256" key="3">
    <source>
        <dbReference type="ARBA" id="ARBA00004832"/>
    </source>
</evidence>
<evidence type="ECO:0000256" key="1">
    <source>
        <dbReference type="ARBA" id="ARBA00004184"/>
    </source>
</evidence>
<gene>
    <name evidence="13" type="ORF">C2E21_9341</name>
</gene>
<dbReference type="PANTHER" id="PTHR13355:SF11">
    <property type="entry name" value="GLUCOSAMINE 6-PHOSPHATE N-ACETYLTRANSFERASE"/>
    <property type="match status" value="1"/>
</dbReference>
<dbReference type="EC" id="2.3.1.4" evidence="11"/>
<keyword evidence="8" id="KW-0472">Membrane</keyword>
<comment type="subunit">
    <text evidence="5 11">Homodimer.</text>
</comment>
<comment type="catalytic activity">
    <reaction evidence="10 11">
        <text>D-glucosamine 6-phosphate + acetyl-CoA = N-acetyl-D-glucosamine 6-phosphate + CoA + H(+)</text>
        <dbReference type="Rhea" id="RHEA:10292"/>
        <dbReference type="ChEBI" id="CHEBI:15378"/>
        <dbReference type="ChEBI" id="CHEBI:57287"/>
        <dbReference type="ChEBI" id="CHEBI:57288"/>
        <dbReference type="ChEBI" id="CHEBI:57513"/>
        <dbReference type="ChEBI" id="CHEBI:58725"/>
        <dbReference type="EC" id="2.3.1.4"/>
    </reaction>
</comment>
<dbReference type="UniPathway" id="UPA00113">
    <property type="reaction ID" value="UER00529"/>
</dbReference>
<keyword evidence="7" id="KW-0256">Endoplasmic reticulum</keyword>
<comment type="pathway">
    <text evidence="3 11">Nucleotide-sugar biosynthesis; UDP-N-acetyl-alpha-D-glucosamine biosynthesis; N-acetyl-alpha-D-glucosamine 1-phosphate from alpha-D-glucosamine 6-phosphate (route I): step 1/2.</text>
</comment>
<evidence type="ECO:0000256" key="8">
    <source>
        <dbReference type="ARBA" id="ARBA00023136"/>
    </source>
</evidence>
<evidence type="ECO:0000256" key="5">
    <source>
        <dbReference type="ARBA" id="ARBA00011738"/>
    </source>
</evidence>
<dbReference type="AlphaFoldDB" id="A0A2P6TBZ5"/>
<evidence type="ECO:0000256" key="10">
    <source>
        <dbReference type="ARBA" id="ARBA00048964"/>
    </source>
</evidence>
<dbReference type="PROSITE" id="PS51186">
    <property type="entry name" value="GNAT"/>
    <property type="match status" value="1"/>
</dbReference>
<dbReference type="Gene3D" id="3.40.630.30">
    <property type="match status" value="1"/>
</dbReference>
<evidence type="ECO:0000256" key="9">
    <source>
        <dbReference type="ARBA" id="ARBA00023315"/>
    </source>
</evidence>
<dbReference type="EMBL" id="LHPG02000026">
    <property type="protein sequence ID" value="PRW18407.1"/>
    <property type="molecule type" value="Genomic_DNA"/>
</dbReference>
<dbReference type="GO" id="GO:0004343">
    <property type="term" value="F:glucosamine 6-phosphate N-acetyltransferase activity"/>
    <property type="evidence" value="ECO:0007669"/>
    <property type="project" value="UniProtKB-UniRule"/>
</dbReference>
<dbReference type="GO" id="GO:0006044">
    <property type="term" value="P:N-acetylglucosamine metabolic process"/>
    <property type="evidence" value="ECO:0007669"/>
    <property type="project" value="UniProtKB-ARBA"/>
</dbReference>
<keyword evidence="9 11" id="KW-0012">Acyltransferase</keyword>
<dbReference type="InterPro" id="IPR016181">
    <property type="entry name" value="Acyl_CoA_acyltransferase"/>
</dbReference>
<protein>
    <recommendedName>
        <fullName evidence="11">Glucosamine 6-phosphate N-acetyltransferase</fullName>
        <ecNumber evidence="11">2.3.1.4</ecNumber>
    </recommendedName>
</protein>
<dbReference type="GO" id="GO:0005789">
    <property type="term" value="C:endoplasmic reticulum membrane"/>
    <property type="evidence" value="ECO:0007669"/>
    <property type="project" value="UniProtKB-SubCell"/>
</dbReference>
<comment type="subcellular location">
    <subcellularLocation>
        <location evidence="1">Endomembrane system</location>
        <topology evidence="1">Peripheral membrane protein</topology>
    </subcellularLocation>
    <subcellularLocation>
        <location evidence="2">Endoplasmic reticulum membrane</location>
    </subcellularLocation>
</comment>
<comment type="similarity">
    <text evidence="4 11">Belongs to the acetyltransferase family. GNA1 subfamily.</text>
</comment>
<keyword evidence="6 11" id="KW-0808">Transferase</keyword>
<evidence type="ECO:0000259" key="12">
    <source>
        <dbReference type="PROSITE" id="PS51186"/>
    </source>
</evidence>
<evidence type="ECO:0000256" key="6">
    <source>
        <dbReference type="ARBA" id="ARBA00022679"/>
    </source>
</evidence>
<dbReference type="SUPFAM" id="SSF55729">
    <property type="entry name" value="Acyl-CoA N-acyltransferases (Nat)"/>
    <property type="match status" value="1"/>
</dbReference>
<comment type="caution">
    <text evidence="13">The sequence shown here is derived from an EMBL/GenBank/DDBJ whole genome shotgun (WGS) entry which is preliminary data.</text>
</comment>
<accession>A0A2P6TBZ5</accession>
<evidence type="ECO:0000256" key="7">
    <source>
        <dbReference type="ARBA" id="ARBA00022824"/>
    </source>
</evidence>
<dbReference type="GO" id="GO:0006048">
    <property type="term" value="P:UDP-N-acetylglucosamine biosynthetic process"/>
    <property type="evidence" value="ECO:0007669"/>
    <property type="project" value="UniProtKB-UniRule"/>
</dbReference>
<dbReference type="PANTHER" id="PTHR13355">
    <property type="entry name" value="GLUCOSAMINE 6-PHOSPHATE N-ACETYLTRANSFERASE"/>
    <property type="match status" value="1"/>
</dbReference>
<reference evidence="13 14" key="1">
    <citation type="journal article" date="2018" name="Plant J.">
        <title>Genome sequences of Chlorella sorokiniana UTEX 1602 and Micractinium conductrix SAG 241.80: implications to maltose excretion by a green alga.</title>
        <authorList>
            <person name="Arriola M.B."/>
            <person name="Velmurugan N."/>
            <person name="Zhang Y."/>
            <person name="Plunkett M.H."/>
            <person name="Hondzo H."/>
            <person name="Barney B.M."/>
        </authorList>
    </citation>
    <scope>NUCLEOTIDE SEQUENCE [LARGE SCALE GENOMIC DNA]</scope>
    <source>
        <strain evidence="14">UTEX 1602</strain>
    </source>
</reference>
<name>A0A2P6TBZ5_CHLSO</name>
<dbReference type="CDD" id="cd04301">
    <property type="entry name" value="NAT_SF"/>
    <property type="match status" value="1"/>
</dbReference>
<evidence type="ECO:0000256" key="2">
    <source>
        <dbReference type="ARBA" id="ARBA00004586"/>
    </source>
</evidence>
<dbReference type="OrthoDB" id="10039976at2759"/>
<evidence type="ECO:0000256" key="11">
    <source>
        <dbReference type="RuleBase" id="RU365086"/>
    </source>
</evidence>
<evidence type="ECO:0000313" key="13">
    <source>
        <dbReference type="EMBL" id="PRW18407.1"/>
    </source>
</evidence>
<dbReference type="Proteomes" id="UP000239899">
    <property type="component" value="Unassembled WGS sequence"/>
</dbReference>
<dbReference type="Pfam" id="PF00583">
    <property type="entry name" value="Acetyltransf_1"/>
    <property type="match status" value="1"/>
</dbReference>
<proteinExistence type="inferred from homology"/>
<dbReference type="FunFam" id="3.40.630.30:FF:000048">
    <property type="entry name" value="Glucosamine 6-phosphate N-acetyltransferase"/>
    <property type="match status" value="1"/>
</dbReference>
<evidence type="ECO:0000256" key="4">
    <source>
        <dbReference type="ARBA" id="ARBA00006048"/>
    </source>
</evidence>
<organism evidence="13 14">
    <name type="scientific">Chlorella sorokiniana</name>
    <name type="common">Freshwater green alga</name>
    <dbReference type="NCBI Taxonomy" id="3076"/>
    <lineage>
        <taxon>Eukaryota</taxon>
        <taxon>Viridiplantae</taxon>
        <taxon>Chlorophyta</taxon>
        <taxon>core chlorophytes</taxon>
        <taxon>Trebouxiophyceae</taxon>
        <taxon>Chlorellales</taxon>
        <taxon>Chlorellaceae</taxon>
        <taxon>Chlorella clade</taxon>
        <taxon>Chlorella</taxon>
    </lineage>
</organism>
<dbReference type="STRING" id="3076.A0A2P6TBZ5"/>
<dbReference type="InterPro" id="IPR000182">
    <property type="entry name" value="GNAT_dom"/>
</dbReference>
<feature type="domain" description="N-acetyltransferase" evidence="12">
    <location>
        <begin position="15"/>
        <end position="158"/>
    </location>
</feature>
<keyword evidence="14" id="KW-1185">Reference proteome</keyword>
<evidence type="ECO:0000313" key="14">
    <source>
        <dbReference type="Proteomes" id="UP000239899"/>
    </source>
</evidence>